<dbReference type="PANTHER" id="PTHR30069">
    <property type="entry name" value="TONB-DEPENDENT OUTER MEMBRANE RECEPTOR"/>
    <property type="match status" value="1"/>
</dbReference>
<sequence length="803" mass="90630">MVPSDESTAGILAIEKRKGSAVILRVTVLLTLLTFSCFGQSKVVLDGIIEDQQRQPIEGATILDPAGNLLAVTDQNGKFRVQMPLGTHLLTITHISFLSRTYQHNFQSPEFVRITLEATTLSLEEVIIRDNNPKENLQSTIPGASKLTIKNIEAIPAFLGEVDVIKAITLLPGVSTVGEGSSGFNVRGGAIDQNLVTIDGMQLFNTSHVLGFFSIFHPDATRDFTLYKGYIPAEYGGRASSVLAVNSLQGQTDVWSAEAGIGSVSGKLTLQGPITKKTSILAAARVTYSDWVLGLVNDLDIQNSAANFYDIFVRGDHFFNDKHHVMFSYLGSADSFDYSNSFGYDWSNYGFNFKYDFQPSAVWRFDVNANYLQYTNSLLDYQPGLESELRNQMEKIQLRVNGKHTTAAHELDFGLEMTDYNPGDEIRNPLNEGSFISPDGISRDRGRELAFYVQDIFKVSERFDINAGLRFNLYSQIGPSTEYEYDGVLSDDNISDTLFYNAGEKIITYNNLAPRIAFRYELSDQTVLKLAYNRMYQYIHLISNTTSPTPVDQWQVSTRYIPPTQSDNFSIGVYKNSKNDRWVTSVEAFYRKLDKVVEYQDFAELILQENIEAELLIGQGRAYGLEFFVKRLTPIWTGWVSYVYTRSEVSFPGDVETINSGDWFPAYYDQPHSFKFVSDIRMGKSRKGSFGSTIVYNTGRPITALTSDYLQGPLVVPHYSDRNEYRIPNYFRIDVSMTLGSIIRKLDDRLTISLYNLLGRRNAYSVFYQRNDNSPIPRAYKLSVLGSIFPSITYSLKLDVRKR</sequence>
<keyword evidence="5" id="KW-0732">Signal</keyword>
<evidence type="ECO:0000313" key="15">
    <source>
        <dbReference type="EMBL" id="MCA6077543.1"/>
    </source>
</evidence>
<keyword evidence="9" id="KW-0998">Cell outer membrane</keyword>
<keyword evidence="16" id="KW-1185">Reference proteome</keyword>
<evidence type="ECO:0000256" key="8">
    <source>
        <dbReference type="ARBA" id="ARBA00023170"/>
    </source>
</evidence>
<dbReference type="InterPro" id="IPR008969">
    <property type="entry name" value="CarboxyPept-like_regulatory"/>
</dbReference>
<feature type="domain" description="TonB-dependent receptor plug" evidence="12">
    <location>
        <begin position="160"/>
        <end position="240"/>
    </location>
</feature>
<keyword evidence="7 10" id="KW-0472">Membrane</keyword>
<dbReference type="Gene3D" id="2.170.130.10">
    <property type="entry name" value="TonB-dependent receptor, plug domain"/>
    <property type="match status" value="1"/>
</dbReference>
<evidence type="ECO:0000256" key="5">
    <source>
        <dbReference type="ARBA" id="ARBA00022729"/>
    </source>
</evidence>
<feature type="domain" description="TonB-dependent receptor-like beta-barrel" evidence="11">
    <location>
        <begin position="327"/>
        <end position="757"/>
    </location>
</feature>
<dbReference type="InterPro" id="IPR000531">
    <property type="entry name" value="Beta-barrel_TonB"/>
</dbReference>
<evidence type="ECO:0000256" key="6">
    <source>
        <dbReference type="ARBA" id="ARBA00023077"/>
    </source>
</evidence>
<dbReference type="InterPro" id="IPR036942">
    <property type="entry name" value="Beta-barrel_TonB_sf"/>
</dbReference>
<comment type="subcellular location">
    <subcellularLocation>
        <location evidence="1">Cell outer membrane</location>
        <topology evidence="1">Multi-pass membrane protein</topology>
    </subcellularLocation>
</comment>
<keyword evidence="3" id="KW-1134">Transmembrane beta strand</keyword>
<dbReference type="InterPro" id="IPR039426">
    <property type="entry name" value="TonB-dep_rcpt-like"/>
</dbReference>
<dbReference type="Gene3D" id="2.40.170.20">
    <property type="entry name" value="TonB-dependent receptor, beta-barrel domain"/>
    <property type="match status" value="1"/>
</dbReference>
<protein>
    <submittedName>
        <fullName evidence="15">TonB-dependent receptor</fullName>
    </submittedName>
</protein>
<evidence type="ECO:0000313" key="14">
    <source>
        <dbReference type="EMBL" id="MCA6076415.1"/>
    </source>
</evidence>
<dbReference type="SUPFAM" id="SSF49464">
    <property type="entry name" value="Carboxypeptidase regulatory domain-like"/>
    <property type="match status" value="1"/>
</dbReference>
<evidence type="ECO:0000256" key="3">
    <source>
        <dbReference type="ARBA" id="ARBA00022452"/>
    </source>
</evidence>
<proteinExistence type="inferred from homology"/>
<comment type="caution">
    <text evidence="15">The sequence shown here is derived from an EMBL/GenBank/DDBJ whole genome shotgun (WGS) entry which is preliminary data.</text>
</comment>
<dbReference type="EMBL" id="JAIXNE010000002">
    <property type="protein sequence ID" value="MCA6075238.1"/>
    <property type="molecule type" value="Genomic_DNA"/>
</dbReference>
<evidence type="ECO:0000259" key="11">
    <source>
        <dbReference type="Pfam" id="PF00593"/>
    </source>
</evidence>
<dbReference type="Pfam" id="PF07715">
    <property type="entry name" value="Plug"/>
    <property type="match status" value="1"/>
</dbReference>
<dbReference type="SUPFAM" id="SSF56935">
    <property type="entry name" value="Porins"/>
    <property type="match status" value="1"/>
</dbReference>
<dbReference type="PANTHER" id="PTHR30069:SF29">
    <property type="entry name" value="HEMOGLOBIN AND HEMOGLOBIN-HAPTOGLOBIN-BINDING PROTEIN 1-RELATED"/>
    <property type="match status" value="1"/>
</dbReference>
<keyword evidence="2" id="KW-0813">Transport</keyword>
<evidence type="ECO:0000256" key="2">
    <source>
        <dbReference type="ARBA" id="ARBA00022448"/>
    </source>
</evidence>
<organism evidence="15 16">
    <name type="scientific">Fulvivirga sedimenti</name>
    <dbReference type="NCBI Taxonomy" id="2879465"/>
    <lineage>
        <taxon>Bacteria</taxon>
        <taxon>Pseudomonadati</taxon>
        <taxon>Bacteroidota</taxon>
        <taxon>Cytophagia</taxon>
        <taxon>Cytophagales</taxon>
        <taxon>Fulvivirgaceae</taxon>
        <taxon>Fulvivirga</taxon>
    </lineage>
</organism>
<evidence type="ECO:0000313" key="16">
    <source>
        <dbReference type="Proteomes" id="UP001139409"/>
    </source>
</evidence>
<dbReference type="GO" id="GO:0044718">
    <property type="term" value="P:siderophore transmembrane transport"/>
    <property type="evidence" value="ECO:0007669"/>
    <property type="project" value="TreeGrafter"/>
</dbReference>
<dbReference type="GO" id="GO:0015344">
    <property type="term" value="F:siderophore uptake transmembrane transporter activity"/>
    <property type="evidence" value="ECO:0007669"/>
    <property type="project" value="TreeGrafter"/>
</dbReference>
<dbReference type="InterPro" id="IPR012910">
    <property type="entry name" value="Plug_dom"/>
</dbReference>
<evidence type="ECO:0000313" key="13">
    <source>
        <dbReference type="EMBL" id="MCA6075238.1"/>
    </source>
</evidence>
<keyword evidence="6 10" id="KW-0798">TonB box</keyword>
<keyword evidence="4" id="KW-0812">Transmembrane</keyword>
<dbReference type="EMBL" id="JAIXNE010000003">
    <property type="protein sequence ID" value="MCA6076415.1"/>
    <property type="molecule type" value="Genomic_DNA"/>
</dbReference>
<comment type="similarity">
    <text evidence="10">Belongs to the TonB-dependent receptor family.</text>
</comment>
<evidence type="ECO:0000256" key="7">
    <source>
        <dbReference type="ARBA" id="ARBA00023136"/>
    </source>
</evidence>
<evidence type="ECO:0000256" key="4">
    <source>
        <dbReference type="ARBA" id="ARBA00022692"/>
    </source>
</evidence>
<dbReference type="EMBL" id="JAIXNE010000004">
    <property type="protein sequence ID" value="MCA6077543.1"/>
    <property type="molecule type" value="Genomic_DNA"/>
</dbReference>
<gene>
    <name evidence="13" type="ORF">LDX50_10180</name>
    <name evidence="14" type="ORF">LDX50_16150</name>
    <name evidence="15" type="ORF">LDX50_21870</name>
</gene>
<evidence type="ECO:0000259" key="12">
    <source>
        <dbReference type="Pfam" id="PF07715"/>
    </source>
</evidence>
<name>A0A9X1HUY8_9BACT</name>
<accession>A0A9X1HUY8</accession>
<reference evidence="15" key="1">
    <citation type="submission" date="2021-09" db="EMBL/GenBank/DDBJ databases">
        <title>Fulvivirga sp. isolated from coastal sediment.</title>
        <authorList>
            <person name="Yu H."/>
        </authorList>
    </citation>
    <scope>NUCLEOTIDE SEQUENCE</scope>
    <source>
        <strain evidence="15">1062</strain>
    </source>
</reference>
<dbReference type="InterPro" id="IPR037066">
    <property type="entry name" value="Plug_dom_sf"/>
</dbReference>
<dbReference type="Proteomes" id="UP001139409">
    <property type="component" value="Unassembled WGS sequence"/>
</dbReference>
<dbReference type="AlphaFoldDB" id="A0A9X1HUY8"/>
<keyword evidence="8 15" id="KW-0675">Receptor</keyword>
<evidence type="ECO:0000256" key="10">
    <source>
        <dbReference type="RuleBase" id="RU003357"/>
    </source>
</evidence>
<evidence type="ECO:0000256" key="9">
    <source>
        <dbReference type="ARBA" id="ARBA00023237"/>
    </source>
</evidence>
<dbReference type="Pfam" id="PF00593">
    <property type="entry name" value="TonB_dep_Rec_b-barrel"/>
    <property type="match status" value="1"/>
</dbReference>
<dbReference type="RefSeq" id="WP_225698342.1">
    <property type="nucleotide sequence ID" value="NZ_JAIXNE010000002.1"/>
</dbReference>
<evidence type="ECO:0000256" key="1">
    <source>
        <dbReference type="ARBA" id="ARBA00004571"/>
    </source>
</evidence>
<dbReference type="Pfam" id="PF13715">
    <property type="entry name" value="CarbopepD_reg_2"/>
    <property type="match status" value="1"/>
</dbReference>
<dbReference type="GO" id="GO:0009279">
    <property type="term" value="C:cell outer membrane"/>
    <property type="evidence" value="ECO:0007669"/>
    <property type="project" value="UniProtKB-SubCell"/>
</dbReference>